<reference evidence="1" key="1">
    <citation type="submission" date="2019-02" db="EMBL/GenBank/DDBJ databases">
        <authorList>
            <person name="Gruber-Vodicka R. H."/>
            <person name="Seah K. B. B."/>
        </authorList>
    </citation>
    <scope>NUCLEOTIDE SEQUENCE</scope>
    <source>
        <strain evidence="1">BECK_DK47</strain>
    </source>
</reference>
<organism evidence="1">
    <name type="scientific">Candidatus Kentrum sp. DK</name>
    <dbReference type="NCBI Taxonomy" id="2126562"/>
    <lineage>
        <taxon>Bacteria</taxon>
        <taxon>Pseudomonadati</taxon>
        <taxon>Pseudomonadota</taxon>
        <taxon>Gammaproteobacteria</taxon>
        <taxon>Candidatus Kentrum</taxon>
    </lineage>
</organism>
<evidence type="ECO:0000313" key="1">
    <source>
        <dbReference type="EMBL" id="VFJ57999.1"/>
    </source>
</evidence>
<accession>A0A450SVL9</accession>
<gene>
    <name evidence="1" type="ORF">BECKDK2373B_GA0170837_106923</name>
</gene>
<proteinExistence type="predicted"/>
<name>A0A450SVL9_9GAMM</name>
<dbReference type="EMBL" id="CAADEX010000069">
    <property type="protein sequence ID" value="VFJ57999.1"/>
    <property type="molecule type" value="Genomic_DNA"/>
</dbReference>
<protein>
    <submittedName>
        <fullName evidence="1">Uncharacterized protein</fullName>
    </submittedName>
</protein>
<dbReference type="AlphaFoldDB" id="A0A450SVL9"/>
<sequence>MVHPLFVVRLLPRRIFPLCGNAGSKAILYILRIGLNQPRSGWRGATELQIATIRYRYGEAANPNGWLSWRIPAQRYSFFLCESLRTLRLCGCFQPQRRRVRRDSQRKNFLTRLLSSRNRKPGKHNYFPTPPVIPKNVHKRGNCKTRIVLHNKAKMVEKAGFT</sequence>